<comment type="similarity">
    <text evidence="1">Belongs to the methyltransferase superfamily.</text>
</comment>
<keyword evidence="6" id="KW-1185">Reference proteome</keyword>
<organism evidence="5 6">
    <name type="scientific">Durusdinium trenchii</name>
    <dbReference type="NCBI Taxonomy" id="1381693"/>
    <lineage>
        <taxon>Eukaryota</taxon>
        <taxon>Sar</taxon>
        <taxon>Alveolata</taxon>
        <taxon>Dinophyceae</taxon>
        <taxon>Suessiales</taxon>
        <taxon>Symbiodiniaceae</taxon>
        <taxon>Durusdinium</taxon>
    </lineage>
</organism>
<evidence type="ECO:0000259" key="4">
    <source>
        <dbReference type="Pfam" id="PF08241"/>
    </source>
</evidence>
<keyword evidence="3" id="KW-0808">Transferase</keyword>
<dbReference type="CDD" id="cd02440">
    <property type="entry name" value="AdoMet_MTases"/>
    <property type="match status" value="1"/>
</dbReference>
<evidence type="ECO:0000256" key="2">
    <source>
        <dbReference type="ARBA" id="ARBA00022603"/>
    </source>
</evidence>
<protein>
    <recommendedName>
        <fullName evidence="4">Methyltransferase type 11 domain-containing protein</fullName>
    </recommendedName>
</protein>
<evidence type="ECO:0000256" key="1">
    <source>
        <dbReference type="ARBA" id="ARBA00008361"/>
    </source>
</evidence>
<keyword evidence="2" id="KW-0489">Methyltransferase</keyword>
<dbReference type="SUPFAM" id="SSF53335">
    <property type="entry name" value="S-adenosyl-L-methionine-dependent methyltransferases"/>
    <property type="match status" value="1"/>
</dbReference>
<evidence type="ECO:0000256" key="3">
    <source>
        <dbReference type="ARBA" id="ARBA00022679"/>
    </source>
</evidence>
<dbReference type="InterPro" id="IPR013216">
    <property type="entry name" value="Methyltransf_11"/>
</dbReference>
<sequence>MTTVERYANPDFWDARFQGSEGLFDWYATYAELKDTFEEFYPAEQSKQSSPVLVVGCGNSAFSSELYAAGYLHITSIDISASAISKMQEQFNLPGMSWQVMDATAMSFQDGTFNLAVDKGTLDAMMTSGSDEIAGAMVSEIWRVLQPDGLLILISHSGKRLKLLTDGWQCLELRRCRLSPQATFINMLRSKLPPGAPLRDAFQQPELLQEAGEEAKQALRKRAQAGLSRTELVQAEEELRGAKDEGSDPRRQPFCWIYVLRKIAR</sequence>
<feature type="domain" description="Methyltransferase type 11" evidence="4">
    <location>
        <begin position="53"/>
        <end position="153"/>
    </location>
</feature>
<evidence type="ECO:0000313" key="6">
    <source>
        <dbReference type="Proteomes" id="UP001642484"/>
    </source>
</evidence>
<name>A0ABP0HY23_9DINO</name>
<dbReference type="Proteomes" id="UP001642484">
    <property type="component" value="Unassembled WGS sequence"/>
</dbReference>
<dbReference type="Gene3D" id="3.40.50.150">
    <property type="entry name" value="Vaccinia Virus protein VP39"/>
    <property type="match status" value="1"/>
</dbReference>
<dbReference type="InterPro" id="IPR029063">
    <property type="entry name" value="SAM-dependent_MTases_sf"/>
</dbReference>
<comment type="caution">
    <text evidence="5">The sequence shown here is derived from an EMBL/GenBank/DDBJ whole genome shotgun (WGS) entry which is preliminary data.</text>
</comment>
<dbReference type="Pfam" id="PF08241">
    <property type="entry name" value="Methyltransf_11"/>
    <property type="match status" value="1"/>
</dbReference>
<proteinExistence type="inferred from homology"/>
<accession>A0ABP0HY23</accession>
<dbReference type="PANTHER" id="PTHR12176:SF79">
    <property type="entry name" value="METHYLTRANSFERASE TYPE 11 DOMAIN-CONTAINING PROTEIN"/>
    <property type="match status" value="1"/>
</dbReference>
<gene>
    <name evidence="5" type="ORF">CCMP2556_LOCUS3746</name>
</gene>
<dbReference type="PANTHER" id="PTHR12176">
    <property type="entry name" value="SAM-DEPENDENT METHYLTRANSFERASE SUPERFAMILY PROTEIN"/>
    <property type="match status" value="1"/>
</dbReference>
<reference evidence="5 6" key="1">
    <citation type="submission" date="2024-02" db="EMBL/GenBank/DDBJ databases">
        <authorList>
            <person name="Chen Y."/>
            <person name="Shah S."/>
            <person name="Dougan E. K."/>
            <person name="Thang M."/>
            <person name="Chan C."/>
        </authorList>
    </citation>
    <scope>NUCLEOTIDE SEQUENCE [LARGE SCALE GENOMIC DNA]</scope>
</reference>
<dbReference type="EMBL" id="CAXAMN010001481">
    <property type="protein sequence ID" value="CAK8994687.1"/>
    <property type="molecule type" value="Genomic_DNA"/>
</dbReference>
<evidence type="ECO:0000313" key="5">
    <source>
        <dbReference type="EMBL" id="CAK8994687.1"/>
    </source>
</evidence>
<dbReference type="InterPro" id="IPR051419">
    <property type="entry name" value="Lys/N-term_MeTrsfase_sf"/>
</dbReference>